<evidence type="ECO:0000313" key="6">
    <source>
        <dbReference type="Proteomes" id="UP001597371"/>
    </source>
</evidence>
<keyword evidence="2" id="KW-0238">DNA-binding</keyword>
<keyword evidence="6" id="KW-1185">Reference proteome</keyword>
<dbReference type="PANTHER" id="PTHR40661:SF3">
    <property type="entry name" value="FELS-1 PROPHAGE TRANSCRIPTIONAL REGULATOR"/>
    <property type="match status" value="1"/>
</dbReference>
<dbReference type="InterPro" id="IPR015927">
    <property type="entry name" value="Peptidase_S24_S26A/B/C"/>
</dbReference>
<evidence type="ECO:0000256" key="1">
    <source>
        <dbReference type="ARBA" id="ARBA00023015"/>
    </source>
</evidence>
<organism evidence="5 6">
    <name type="scientific">Aureimonas populi</name>
    <dbReference type="NCBI Taxonomy" id="1701758"/>
    <lineage>
        <taxon>Bacteria</taxon>
        <taxon>Pseudomonadati</taxon>
        <taxon>Pseudomonadota</taxon>
        <taxon>Alphaproteobacteria</taxon>
        <taxon>Hyphomicrobiales</taxon>
        <taxon>Aurantimonadaceae</taxon>
        <taxon>Aureimonas</taxon>
    </lineage>
</organism>
<dbReference type="InterPro" id="IPR039418">
    <property type="entry name" value="LexA-like"/>
</dbReference>
<dbReference type="RefSeq" id="WP_209735902.1">
    <property type="nucleotide sequence ID" value="NZ_CP072611.1"/>
</dbReference>
<sequence length="213" mass="23233">MLSHERIWSAIDALAARHGLSPSGLARRAGLDPTTFNKSKRLAADGRARWPSTESLSKILDATGTRLESFTDLVAPPPDPRLLQGGRTVPLLGFAEAGSNGFFDDAGFPAGQGWDEIELPPGTNEPVYALEVSGQSMMPLYRDGDTVIVAPGAPVRRGDRVVARTRDGEVMVKVLQRRTARTIELASVNPDYPDRQFAVEEIEWIARILWASQ</sequence>
<proteinExistence type="predicted"/>
<name>A0ABW5CHE8_9HYPH</name>
<dbReference type="SUPFAM" id="SSF51306">
    <property type="entry name" value="LexA/Signal peptidase"/>
    <property type="match status" value="1"/>
</dbReference>
<evidence type="ECO:0000313" key="5">
    <source>
        <dbReference type="EMBL" id="MFD2236156.1"/>
    </source>
</evidence>
<dbReference type="InterPro" id="IPR036286">
    <property type="entry name" value="LexA/Signal_pep-like_sf"/>
</dbReference>
<evidence type="ECO:0000259" key="4">
    <source>
        <dbReference type="Pfam" id="PF00717"/>
    </source>
</evidence>
<keyword evidence="1" id="KW-0805">Transcription regulation</keyword>
<dbReference type="Proteomes" id="UP001597371">
    <property type="component" value="Unassembled WGS sequence"/>
</dbReference>
<accession>A0ABW5CHE8</accession>
<dbReference type="SUPFAM" id="SSF47413">
    <property type="entry name" value="lambda repressor-like DNA-binding domains"/>
    <property type="match status" value="1"/>
</dbReference>
<evidence type="ECO:0000256" key="3">
    <source>
        <dbReference type="ARBA" id="ARBA00023163"/>
    </source>
</evidence>
<dbReference type="InterPro" id="IPR010982">
    <property type="entry name" value="Lambda_DNA-bd_dom_sf"/>
</dbReference>
<evidence type="ECO:0000256" key="2">
    <source>
        <dbReference type="ARBA" id="ARBA00023125"/>
    </source>
</evidence>
<dbReference type="EMBL" id="JBHUIJ010000002">
    <property type="protein sequence ID" value="MFD2236156.1"/>
    <property type="molecule type" value="Genomic_DNA"/>
</dbReference>
<reference evidence="6" key="1">
    <citation type="journal article" date="2019" name="Int. J. Syst. Evol. Microbiol.">
        <title>The Global Catalogue of Microorganisms (GCM) 10K type strain sequencing project: providing services to taxonomists for standard genome sequencing and annotation.</title>
        <authorList>
            <consortium name="The Broad Institute Genomics Platform"/>
            <consortium name="The Broad Institute Genome Sequencing Center for Infectious Disease"/>
            <person name="Wu L."/>
            <person name="Ma J."/>
        </authorList>
    </citation>
    <scope>NUCLEOTIDE SEQUENCE [LARGE SCALE GENOMIC DNA]</scope>
    <source>
        <strain evidence="6">ZS-35-S2</strain>
    </source>
</reference>
<dbReference type="Gene3D" id="2.10.109.10">
    <property type="entry name" value="Umud Fragment, subunit A"/>
    <property type="match status" value="1"/>
</dbReference>
<feature type="domain" description="Peptidase S24/S26A/S26B/S26C" evidence="4">
    <location>
        <begin position="90"/>
        <end position="208"/>
    </location>
</feature>
<gene>
    <name evidence="5" type="ORF">ACFSKQ_01605</name>
</gene>
<dbReference type="Pfam" id="PF00717">
    <property type="entry name" value="Peptidase_S24"/>
    <property type="match status" value="1"/>
</dbReference>
<dbReference type="CDD" id="cd06529">
    <property type="entry name" value="S24_LexA-like"/>
    <property type="match status" value="1"/>
</dbReference>
<protein>
    <submittedName>
        <fullName evidence="5">S24 family peptidase</fullName>
    </submittedName>
</protein>
<comment type="caution">
    <text evidence="5">The sequence shown here is derived from an EMBL/GenBank/DDBJ whole genome shotgun (WGS) entry which is preliminary data.</text>
</comment>
<dbReference type="PANTHER" id="PTHR40661">
    <property type="match status" value="1"/>
</dbReference>
<keyword evidence="3" id="KW-0804">Transcription</keyword>